<dbReference type="InterPro" id="IPR005888">
    <property type="entry name" value="dTDP_Gluc_deHydtase"/>
</dbReference>
<dbReference type="GO" id="GO:0009225">
    <property type="term" value="P:nucleotide-sugar metabolic process"/>
    <property type="evidence" value="ECO:0007669"/>
    <property type="project" value="InterPro"/>
</dbReference>
<evidence type="ECO:0000313" key="13">
    <source>
        <dbReference type="Proteomes" id="UP001190452"/>
    </source>
</evidence>
<evidence type="ECO:0000256" key="6">
    <source>
        <dbReference type="ARBA" id="ARBA00023239"/>
    </source>
</evidence>
<dbReference type="Gene3D" id="3.40.50.720">
    <property type="entry name" value="NAD(P)-binding Rossmann-like Domain"/>
    <property type="match status" value="1"/>
</dbReference>
<reference evidence="10 13" key="1">
    <citation type="submission" date="2023-07" db="EMBL/GenBank/DDBJ databases">
        <authorList>
            <person name="Peeters C."/>
        </authorList>
    </citation>
    <scope>NUCLEOTIDE SEQUENCE</scope>
    <source>
        <strain evidence="11 13">R-77569</strain>
        <strain evidence="10">R-77591</strain>
    </source>
</reference>
<feature type="domain" description="NAD(P)-binding" evidence="9">
    <location>
        <begin position="5"/>
        <end position="325"/>
    </location>
</feature>
<evidence type="ECO:0000259" key="9">
    <source>
        <dbReference type="Pfam" id="PF16363"/>
    </source>
</evidence>
<evidence type="ECO:0000256" key="1">
    <source>
        <dbReference type="ARBA" id="ARBA00001539"/>
    </source>
</evidence>
<dbReference type="SUPFAM" id="SSF51735">
    <property type="entry name" value="NAD(P)-binding Rossmann-fold domains"/>
    <property type="match status" value="1"/>
</dbReference>
<dbReference type="AlphaFoldDB" id="A0AAD2EKR2"/>
<accession>A0AAD2EKR2</accession>
<evidence type="ECO:0000256" key="8">
    <source>
        <dbReference type="SAM" id="MobiDB-lite"/>
    </source>
</evidence>
<evidence type="ECO:0000313" key="12">
    <source>
        <dbReference type="Proteomes" id="UP001190002"/>
    </source>
</evidence>
<dbReference type="CDD" id="cd05246">
    <property type="entry name" value="dTDP_GD_SDR_e"/>
    <property type="match status" value="1"/>
</dbReference>
<dbReference type="InterPro" id="IPR036291">
    <property type="entry name" value="NAD(P)-bd_dom_sf"/>
</dbReference>
<dbReference type="PANTHER" id="PTHR43000">
    <property type="entry name" value="DTDP-D-GLUCOSE 4,6-DEHYDRATASE-RELATED"/>
    <property type="match status" value="1"/>
</dbReference>
<evidence type="ECO:0000256" key="5">
    <source>
        <dbReference type="ARBA" id="ARBA00023027"/>
    </source>
</evidence>
<keyword evidence="6 7" id="KW-0456">Lyase</keyword>
<proteinExistence type="inferred from homology"/>
<evidence type="ECO:0000313" key="10">
    <source>
        <dbReference type="EMBL" id="CAJ0685327.1"/>
    </source>
</evidence>
<dbReference type="RefSeq" id="WP_104565341.1">
    <property type="nucleotide sequence ID" value="NZ_CATVWW010000002.1"/>
</dbReference>
<dbReference type="EC" id="4.2.1.46" evidence="4 7"/>
<dbReference type="Pfam" id="PF16363">
    <property type="entry name" value="GDP_Man_Dehyd"/>
    <property type="match status" value="1"/>
</dbReference>
<comment type="similarity">
    <text evidence="3 7">Belongs to the NAD(P)-dependent epimerase/dehydratase family. dTDP-glucose dehydratase subfamily.</text>
</comment>
<feature type="region of interest" description="Disordered" evidence="8">
    <location>
        <begin position="142"/>
        <end position="161"/>
    </location>
</feature>
<comment type="cofactor">
    <cofactor evidence="2 7">
        <name>NAD(+)</name>
        <dbReference type="ChEBI" id="CHEBI:57540"/>
    </cofactor>
</comment>
<keyword evidence="5" id="KW-0520">NAD</keyword>
<sequence>MAHILVTGGAGFIGGNFVLNWLANPAADGIVNVDKLTYAGNRKTLASVEHDPRHVFSQTDICDRAALDQLFAQYQPRAVVHFAAESHVDRSIHGPGEFIQTNIVGTFTLLEAARAYWGGLDDEAKGAFRFLHVSTDEVFGSLGPTDPQFSETTPYAPNSPYSASKAASDHLVRAYHHTYGLPVLTTNCSNNYGPYHFPEKLIPLMITNALSGKPLPVYGDGQNVRDWLYVGDHCAAIREVLARGRLGETYNVGGWNEKTNLDVVYTLCDLLDELKPKATGSYRDQITFVKDRPGHDRRYAIDARKLERELGWKPAETFETGLRKTVQWYLDNQAWVQDVVSGEYRNWVAKQYAA</sequence>
<evidence type="ECO:0000256" key="3">
    <source>
        <dbReference type="ARBA" id="ARBA00008178"/>
    </source>
</evidence>
<keyword evidence="13" id="KW-1185">Reference proteome</keyword>
<comment type="caution">
    <text evidence="10">The sequence shown here is derived from an EMBL/GenBank/DDBJ whole genome shotgun (WGS) entry which is preliminary data.</text>
</comment>
<organism evidence="10 12">
    <name type="scientific">Ralstonia mannitolilytica</name>
    <dbReference type="NCBI Taxonomy" id="105219"/>
    <lineage>
        <taxon>Bacteria</taxon>
        <taxon>Pseudomonadati</taxon>
        <taxon>Pseudomonadota</taxon>
        <taxon>Betaproteobacteria</taxon>
        <taxon>Burkholderiales</taxon>
        <taxon>Burkholderiaceae</taxon>
        <taxon>Ralstonia</taxon>
    </lineage>
</organism>
<evidence type="ECO:0000313" key="11">
    <source>
        <dbReference type="EMBL" id="CAJ0897128.1"/>
    </source>
</evidence>
<dbReference type="GO" id="GO:0008460">
    <property type="term" value="F:dTDP-glucose 4,6-dehydratase activity"/>
    <property type="evidence" value="ECO:0007669"/>
    <property type="project" value="UniProtKB-EC"/>
</dbReference>
<dbReference type="Proteomes" id="UP001190002">
    <property type="component" value="Unassembled WGS sequence"/>
</dbReference>
<dbReference type="Gene3D" id="3.90.25.10">
    <property type="entry name" value="UDP-galactose 4-epimerase, domain 1"/>
    <property type="match status" value="1"/>
</dbReference>
<dbReference type="NCBIfam" id="TIGR01181">
    <property type="entry name" value="dTDP_gluc_dehyt"/>
    <property type="match status" value="1"/>
</dbReference>
<dbReference type="EMBL" id="CAUDKV010000029">
    <property type="protein sequence ID" value="CAJ0897128.1"/>
    <property type="molecule type" value="Genomic_DNA"/>
</dbReference>
<dbReference type="InterPro" id="IPR016040">
    <property type="entry name" value="NAD(P)-bd_dom"/>
</dbReference>
<comment type="catalytic activity">
    <reaction evidence="1 7">
        <text>dTDP-alpha-D-glucose = dTDP-4-dehydro-6-deoxy-alpha-D-glucose + H2O</text>
        <dbReference type="Rhea" id="RHEA:17221"/>
        <dbReference type="ChEBI" id="CHEBI:15377"/>
        <dbReference type="ChEBI" id="CHEBI:57477"/>
        <dbReference type="ChEBI" id="CHEBI:57649"/>
        <dbReference type="EC" id="4.2.1.46"/>
    </reaction>
</comment>
<name>A0AAD2EKR2_9RALS</name>
<evidence type="ECO:0000256" key="2">
    <source>
        <dbReference type="ARBA" id="ARBA00001911"/>
    </source>
</evidence>
<feature type="compositionally biased region" description="Polar residues" evidence="8">
    <location>
        <begin position="147"/>
        <end position="161"/>
    </location>
</feature>
<gene>
    <name evidence="10" type="primary">rfbB</name>
    <name evidence="11" type="ORF">R77569_04668</name>
    <name evidence="10" type="ORF">R77591_02686</name>
</gene>
<dbReference type="EMBL" id="CATVXE010000010">
    <property type="protein sequence ID" value="CAJ0685327.1"/>
    <property type="molecule type" value="Genomic_DNA"/>
</dbReference>
<protein>
    <recommendedName>
        <fullName evidence="4 7">dTDP-glucose 4,6-dehydratase</fullName>
        <ecNumber evidence="4 7">4.2.1.46</ecNumber>
    </recommendedName>
</protein>
<evidence type="ECO:0000256" key="4">
    <source>
        <dbReference type="ARBA" id="ARBA00011990"/>
    </source>
</evidence>
<dbReference type="Proteomes" id="UP001190452">
    <property type="component" value="Unassembled WGS sequence"/>
</dbReference>
<evidence type="ECO:0000256" key="7">
    <source>
        <dbReference type="RuleBase" id="RU004473"/>
    </source>
</evidence>